<gene>
    <name evidence="3" type="ORF">NATSA_08815</name>
</gene>
<keyword evidence="1" id="KW-0456">Lyase</keyword>
<evidence type="ECO:0000313" key="3">
    <source>
        <dbReference type="EMBL" id="MBP3192763.1"/>
    </source>
</evidence>
<dbReference type="InterPro" id="IPR032466">
    <property type="entry name" value="Metal_Hydrolase"/>
</dbReference>
<comment type="caution">
    <text evidence="3">The sequence shown here is derived from an EMBL/GenBank/DDBJ whole genome shotgun (WGS) entry which is preliminary data.</text>
</comment>
<dbReference type="GO" id="GO:0005737">
    <property type="term" value="C:cytoplasm"/>
    <property type="evidence" value="ECO:0007669"/>
    <property type="project" value="TreeGrafter"/>
</dbReference>
<keyword evidence="4" id="KW-1185">Reference proteome</keyword>
<proteinExistence type="predicted"/>
<organism evidence="3 4">
    <name type="scientific">Natronogracilivirga saccharolytica</name>
    <dbReference type="NCBI Taxonomy" id="2812953"/>
    <lineage>
        <taxon>Bacteria</taxon>
        <taxon>Pseudomonadati</taxon>
        <taxon>Balneolota</taxon>
        <taxon>Balneolia</taxon>
        <taxon>Balneolales</taxon>
        <taxon>Cyclonatronaceae</taxon>
        <taxon>Natronogracilivirga</taxon>
    </lineage>
</organism>
<dbReference type="RefSeq" id="WP_210511786.1">
    <property type="nucleotide sequence ID" value="NZ_JAFIDN010000006.1"/>
</dbReference>
<accession>A0A8J7S6B6</accession>
<dbReference type="SUPFAM" id="SSF51556">
    <property type="entry name" value="Metallo-dependent hydrolases"/>
    <property type="match status" value="1"/>
</dbReference>
<dbReference type="PANTHER" id="PTHR21240">
    <property type="entry name" value="2-AMINO-3-CARBOXYLMUCONATE-6-SEMIALDEHYDE DECARBOXYLASE"/>
    <property type="match status" value="1"/>
</dbReference>
<evidence type="ECO:0000256" key="1">
    <source>
        <dbReference type="ARBA" id="ARBA00023239"/>
    </source>
</evidence>
<protein>
    <submittedName>
        <fullName evidence="3">Amidohydrolase family protein</fullName>
    </submittedName>
</protein>
<dbReference type="PANTHER" id="PTHR21240:SF28">
    <property type="entry name" value="ISO-OROTATE DECARBOXYLASE (EUROFUNG)"/>
    <property type="match status" value="1"/>
</dbReference>
<evidence type="ECO:0000313" key="4">
    <source>
        <dbReference type="Proteomes" id="UP000673975"/>
    </source>
</evidence>
<dbReference type="EMBL" id="JAFIDN010000006">
    <property type="protein sequence ID" value="MBP3192763.1"/>
    <property type="molecule type" value="Genomic_DNA"/>
</dbReference>
<dbReference type="InterPro" id="IPR032465">
    <property type="entry name" value="ACMSD"/>
</dbReference>
<dbReference type="GO" id="GO:0016831">
    <property type="term" value="F:carboxy-lyase activity"/>
    <property type="evidence" value="ECO:0007669"/>
    <property type="project" value="InterPro"/>
</dbReference>
<feature type="domain" description="Amidohydrolase-related" evidence="2">
    <location>
        <begin position="174"/>
        <end position="405"/>
    </location>
</feature>
<dbReference type="Pfam" id="PF04909">
    <property type="entry name" value="Amidohydro_2"/>
    <property type="match status" value="1"/>
</dbReference>
<reference evidence="3" key="1">
    <citation type="submission" date="2021-02" db="EMBL/GenBank/DDBJ databases">
        <title>Natronogracilivirga saccharolytica gen. nov. sp. nov. a new anaerobic, haloalkiliphilic carbohydrate-fermenting bacterium from soda lake and proposing of Cyclonatronumiaceae fam. nov. in the phylum Balneolaeota.</title>
        <authorList>
            <person name="Zhilina T.N."/>
            <person name="Sorokin D.Y."/>
            <person name="Zavarzina D.G."/>
            <person name="Toshchakov S.V."/>
            <person name="Kublanov I.V."/>
        </authorList>
    </citation>
    <scope>NUCLEOTIDE SEQUENCE</scope>
    <source>
        <strain evidence="3">Z-1702</strain>
    </source>
</reference>
<dbReference type="Proteomes" id="UP000673975">
    <property type="component" value="Unassembled WGS sequence"/>
</dbReference>
<dbReference type="InterPro" id="IPR006680">
    <property type="entry name" value="Amidohydro-rel"/>
</dbReference>
<dbReference type="AlphaFoldDB" id="A0A8J7S6B6"/>
<name>A0A8J7S6B6_9BACT</name>
<dbReference type="Gene3D" id="3.20.20.140">
    <property type="entry name" value="Metal-dependent hydrolases"/>
    <property type="match status" value="1"/>
</dbReference>
<sequence>MKINVHAHVFNFQSILTKETILLLSHRLSGKNLPEPLRDAILSYLRTRRKSRSKDISLDDFHRTIRKTRFFNRLMPGKMRDFFDRHLELPPSSETASLLTSLLEASVIDRNQASSSTVINTFEWLRIGFAAAISDVADDLIVQMDEDDLAVLLPMDIIDPKAGSREKKLFPKQLADTTRQALRFPGRLLPFGMVNPARKESFELFREAINSGSCVGLKLYPALGYSIRGEMMDEVLAFCDSESVPVLLHCNDTGFRKSPDAAQYGHPGHWIPVLEKHSSLKVCFGHFGGEKQDDEDVWIAPGLPRDSWAHHILDLMDRFPGRVFADVSYHNEQYDDPDAGDNYRKNLAAVLENPKYRSQVLWGTDYHLLRIDCTDPDYTDAFCSMIGEDNFELMARKNPAAFLGLPVDDAEEKPNIARHVRWLLENNARAVHGKPAPWLRNHPEGNVIEGSGTDPAGDAPWDVNNRIHTSLFNFIWNYKEPDFLSEGMRKRINRESDDIKAKFEHLGRTPIGELTFHSGALSDSTDRNQSIRSFCNRLDTWFGRVNEIGRIRDINSAFYRKMNTVCSDPGKTIPKIAPVLEQFYRVSSDLTDES</sequence>
<evidence type="ECO:0000259" key="2">
    <source>
        <dbReference type="Pfam" id="PF04909"/>
    </source>
</evidence>
<dbReference type="GO" id="GO:0019748">
    <property type="term" value="P:secondary metabolic process"/>
    <property type="evidence" value="ECO:0007669"/>
    <property type="project" value="TreeGrafter"/>
</dbReference>
<dbReference type="GO" id="GO:0016787">
    <property type="term" value="F:hydrolase activity"/>
    <property type="evidence" value="ECO:0007669"/>
    <property type="project" value="InterPro"/>
</dbReference>